<evidence type="ECO:0000313" key="4">
    <source>
        <dbReference type="Proteomes" id="UP000220828"/>
    </source>
</evidence>
<evidence type="ECO:0000256" key="1">
    <source>
        <dbReference type="ARBA" id="ARBA00022737"/>
    </source>
</evidence>
<dbReference type="InterPro" id="IPR019734">
    <property type="entry name" value="TPR_rpt"/>
</dbReference>
<dbReference type="AlphaFoldDB" id="A0A2H3KB88"/>
<evidence type="ECO:0000313" key="3">
    <source>
        <dbReference type="EMBL" id="PDS24185.1"/>
    </source>
</evidence>
<dbReference type="Pfam" id="PF13432">
    <property type="entry name" value="TPR_16"/>
    <property type="match status" value="1"/>
</dbReference>
<dbReference type="SMART" id="SM00028">
    <property type="entry name" value="TPR"/>
    <property type="match status" value="7"/>
</dbReference>
<dbReference type="EMBL" id="PCMW01000046">
    <property type="protein sequence ID" value="PDS24185.1"/>
    <property type="molecule type" value="Genomic_DNA"/>
</dbReference>
<dbReference type="PANTHER" id="PTHR45586:SF1">
    <property type="entry name" value="LIPOPOLYSACCHARIDE ASSEMBLY PROTEIN B"/>
    <property type="match status" value="1"/>
</dbReference>
<dbReference type="InterPro" id="IPR051012">
    <property type="entry name" value="CellSynth/LPSAsmb/PSIAsmb"/>
</dbReference>
<dbReference type="SUPFAM" id="SSF48452">
    <property type="entry name" value="TPR-like"/>
    <property type="match status" value="2"/>
</dbReference>
<dbReference type="Proteomes" id="UP000220828">
    <property type="component" value="Unassembled WGS sequence"/>
</dbReference>
<protein>
    <submittedName>
        <fullName evidence="3">Uncharacterized protein</fullName>
    </submittedName>
</protein>
<proteinExistence type="predicted"/>
<accession>A0A2H3KB88</accession>
<dbReference type="RefSeq" id="WP_097554171.1">
    <property type="nucleotide sequence ID" value="NZ_PCMW01000046.1"/>
</dbReference>
<keyword evidence="2" id="KW-0802">TPR repeat</keyword>
<dbReference type="OrthoDB" id="638548at2"/>
<evidence type="ECO:0000256" key="2">
    <source>
        <dbReference type="ARBA" id="ARBA00022803"/>
    </source>
</evidence>
<dbReference type="PANTHER" id="PTHR45586">
    <property type="entry name" value="TPR REPEAT-CONTAINING PROTEIN PA4667"/>
    <property type="match status" value="1"/>
</dbReference>
<dbReference type="InterPro" id="IPR011990">
    <property type="entry name" value="TPR-like_helical_dom_sf"/>
</dbReference>
<name>A0A2H3KB88_9FLAO</name>
<sequence length="551" mass="61827">MNKFKIFTIACVATATYGQAQELDPAKRAIDAEQFEKAKSLLKSYVQTKPSNGEATFLLGNIYLNQNLQDSAKIYFQKGLEAKDFKHYNNIGLGQIDLDNGNTAGAQNNFGVATNAARKKDTQEMVFIARAYMNAEKPDYKSAIAILNRAKAINYQDAQVNLALGDAFYGDKNQSDSYAAYRTAVATDPNLLRAKMQMGVLLKGAKAFPEADREYNNVLAQDPNYGPVYRELAETYYLWGNKEAAKYQEYTQKALGLYEKYMSLTDYSLNSRMRHADFLILAKDYKALEVEAEKMKQLDKVNPRILRYLGYAAYQNGNIDTSIKSLEDYLANPATKKIARDYYFLGLAKLKKATGTDNKIADQAKFDEALVSIKKALEVDPKIAEELNEIGSGLFKQKSYAQAASIFELAASNKDEKNYLMDNFYLGYAIYYGYDKTKPNVAELTKADTAFANVISVSPTTQDAFLFKARINDLMEKDDIMAKDYQSYLDLVSAKGTEEVTKQKTKVVEAYNHIGAFYANTDKAKAKEFFAKTIAIDPANTYANDSMKQLK</sequence>
<reference evidence="3 4" key="1">
    <citation type="submission" date="2017-09" db="EMBL/GenBank/DDBJ databases">
        <title>Whole genomes of Flavobacteriaceae.</title>
        <authorList>
            <person name="Stine C."/>
            <person name="Li C."/>
            <person name="Tadesse D."/>
        </authorList>
    </citation>
    <scope>NUCLEOTIDE SEQUENCE [LARGE SCALE GENOMIC DNA]</scope>
    <source>
        <strain evidence="3 4">ATCC 35036</strain>
    </source>
</reference>
<comment type="caution">
    <text evidence="3">The sequence shown here is derived from an EMBL/GenBank/DDBJ whole genome shotgun (WGS) entry which is preliminary data.</text>
</comment>
<organism evidence="3 4">
    <name type="scientific">Flavobacterium branchiophilum</name>
    <dbReference type="NCBI Taxonomy" id="55197"/>
    <lineage>
        <taxon>Bacteria</taxon>
        <taxon>Pseudomonadati</taxon>
        <taxon>Bacteroidota</taxon>
        <taxon>Flavobacteriia</taxon>
        <taxon>Flavobacteriales</taxon>
        <taxon>Flavobacteriaceae</taxon>
        <taxon>Flavobacterium</taxon>
    </lineage>
</organism>
<gene>
    <name evidence="3" type="ORF">B0A77_08605</name>
</gene>
<keyword evidence="1" id="KW-0677">Repeat</keyword>
<dbReference type="Gene3D" id="1.25.40.10">
    <property type="entry name" value="Tetratricopeptide repeat domain"/>
    <property type="match status" value="3"/>
</dbReference>